<proteinExistence type="predicted"/>
<sequence>MAVTISPQKRIVSIAPGSRTITINTQPRTVTVGTVLSGETNTGFNVGGGTGLIFLDKTGALLNFRTLVGVSGVAITVVGDTVEVSTSGTAGDFVGPANSTDKAIVRFDGTTGKLGQNSNVTIDDTGNITLPAFATVDGRDVSVDGTKLDGVESGATADQTITAGAGLTGGGAGDVALDVVANADGSIVVNANDVQVGVLATDAQHGVRGGGTQHSVVIAAGAAGFMSSADKTKLDAVVAVGDVIGPAGATNEAFARFNTVTGKLIQDSVVTSTDLGVTTIPSGGSLGIGAAPAAPFHVTEPTVSLVGRFTKTNSGSIFVRIENTTRAWNIGLNSSEFFQVADATSGNDPFQIEPGAADNLLYLVADRVGVNESNPQNTLEVASG</sequence>
<organism evidence="1">
    <name type="scientific">marine sediment metagenome</name>
    <dbReference type="NCBI Taxonomy" id="412755"/>
    <lineage>
        <taxon>unclassified sequences</taxon>
        <taxon>metagenomes</taxon>
        <taxon>ecological metagenomes</taxon>
    </lineage>
</organism>
<name>A0A0F9I9N8_9ZZZZ</name>
<reference evidence="1" key="1">
    <citation type="journal article" date="2015" name="Nature">
        <title>Complex archaea that bridge the gap between prokaryotes and eukaryotes.</title>
        <authorList>
            <person name="Spang A."/>
            <person name="Saw J.H."/>
            <person name="Jorgensen S.L."/>
            <person name="Zaremba-Niedzwiedzka K."/>
            <person name="Martijn J."/>
            <person name="Lind A.E."/>
            <person name="van Eijk R."/>
            <person name="Schleper C."/>
            <person name="Guy L."/>
            <person name="Ettema T.J."/>
        </authorList>
    </citation>
    <scope>NUCLEOTIDE SEQUENCE</scope>
</reference>
<evidence type="ECO:0000313" key="1">
    <source>
        <dbReference type="EMBL" id="KKM16399.1"/>
    </source>
</evidence>
<accession>A0A0F9I9N8</accession>
<dbReference type="EMBL" id="LAZR01014684">
    <property type="protein sequence ID" value="KKM16399.1"/>
    <property type="molecule type" value="Genomic_DNA"/>
</dbReference>
<gene>
    <name evidence="1" type="ORF">LCGC14_1686280</name>
</gene>
<protein>
    <recommendedName>
        <fullName evidence="2">Major tropism determinant N-terminal domain-containing protein</fullName>
    </recommendedName>
</protein>
<dbReference type="AlphaFoldDB" id="A0A0F9I9N8"/>
<evidence type="ECO:0008006" key="2">
    <source>
        <dbReference type="Google" id="ProtNLM"/>
    </source>
</evidence>
<feature type="non-terminal residue" evidence="1">
    <location>
        <position position="384"/>
    </location>
</feature>
<comment type="caution">
    <text evidence="1">The sequence shown here is derived from an EMBL/GenBank/DDBJ whole genome shotgun (WGS) entry which is preliminary data.</text>
</comment>